<evidence type="ECO:0000256" key="5">
    <source>
        <dbReference type="ARBA" id="ARBA00022741"/>
    </source>
</evidence>
<comment type="caution">
    <text evidence="13">The sequence shown here is derived from an EMBL/GenBank/DDBJ whole genome shotgun (WGS) entry which is preliminary data.</text>
</comment>
<dbReference type="AlphaFoldDB" id="A0A366LQA1"/>
<dbReference type="InterPro" id="IPR050482">
    <property type="entry name" value="Sensor_HK_TwoCompSys"/>
</dbReference>
<feature type="domain" description="Signal transduction histidine kinase subgroup 3 dimerisation and phosphoacceptor" evidence="11">
    <location>
        <begin position="281"/>
        <end position="348"/>
    </location>
</feature>
<accession>A0A366LQA1</accession>
<evidence type="ECO:0000256" key="3">
    <source>
        <dbReference type="ARBA" id="ARBA00022553"/>
    </source>
</evidence>
<dbReference type="Pfam" id="PF13796">
    <property type="entry name" value="Sensor"/>
    <property type="match status" value="1"/>
</dbReference>
<dbReference type="Gene3D" id="6.10.250.2870">
    <property type="match status" value="1"/>
</dbReference>
<keyword evidence="10" id="KW-1133">Transmembrane helix</keyword>
<dbReference type="OrthoDB" id="5241729at2"/>
<dbReference type="EMBL" id="QMEY01000021">
    <property type="protein sequence ID" value="RBQ15713.1"/>
    <property type="molecule type" value="Genomic_DNA"/>
</dbReference>
<dbReference type="EC" id="2.7.13.3" evidence="2"/>
<keyword evidence="8" id="KW-0902">Two-component regulatory system</keyword>
<dbReference type="PANTHER" id="PTHR24421">
    <property type="entry name" value="NITRATE/NITRITE SENSOR PROTEIN NARX-RELATED"/>
    <property type="match status" value="1"/>
</dbReference>
<keyword evidence="3" id="KW-0597">Phosphoprotein</keyword>
<evidence type="ECO:0000256" key="9">
    <source>
        <dbReference type="SAM" id="MobiDB-lite"/>
    </source>
</evidence>
<dbReference type="Proteomes" id="UP000253303">
    <property type="component" value="Unassembled WGS sequence"/>
</dbReference>
<evidence type="ECO:0000256" key="7">
    <source>
        <dbReference type="ARBA" id="ARBA00022840"/>
    </source>
</evidence>
<evidence type="ECO:0000259" key="12">
    <source>
        <dbReference type="Pfam" id="PF13796"/>
    </source>
</evidence>
<sequence length="571" mass="61531">MIAIPTTLGIRAARRNRAGRRPGVWLGTPRSGAWGQCRTGRSSRKLDTDGPEGGKEEAVVAAYARAFARTTLLLVTAVAEILMSLVTIIALVLAMGQGMVFVFDPLVRRHRRLAGLARRRARAWSGVEIPEPYEPPPPPPVPDAEGWYRADRVLYKTPRVPAFNQRYKWLLGDPATWRDMLWLGMDGVVAAAVGLLPPALAGYGLALAAPWVTPVPWPAVLTVPAGLAMVACAFVVAPVLLRAHALWCSWLLGFSSRARIAGDMGRLARSRSDALDAQNAELRRIERELHDGAQARLVAVGMTLGAARDLVRADPAAARTLLGQARSASAEALGEIRRLVRGIHPPVLAERGLGDAVRALALDSPLNVDVVVDLQVRPTAPVEAAAYFAISELLTEAARDERAERVEIDVSPRGMALRITLTGMSAPAPAVLAGIERRVGVFDGVVAVGREGVGPPMITIELPQALAHTTEGTHPPMPLSKSVPVVLGWTLGWLPLFPQGFVAGVTKIVNSDNRSWFLALYLPEPMQWPFIVLMILLGTFLYGMAATLPLLHSREHGGDACGPAYPQWRGW</sequence>
<dbReference type="Pfam" id="PF07730">
    <property type="entry name" value="HisKA_3"/>
    <property type="match status" value="1"/>
</dbReference>
<comment type="catalytic activity">
    <reaction evidence="1">
        <text>ATP + protein L-histidine = ADP + protein N-phospho-L-histidine.</text>
        <dbReference type="EC" id="2.7.13.3"/>
    </reaction>
</comment>
<evidence type="ECO:0000256" key="6">
    <source>
        <dbReference type="ARBA" id="ARBA00022777"/>
    </source>
</evidence>
<dbReference type="GO" id="GO:0046983">
    <property type="term" value="F:protein dimerization activity"/>
    <property type="evidence" value="ECO:0007669"/>
    <property type="project" value="InterPro"/>
</dbReference>
<keyword evidence="6 13" id="KW-0418">Kinase</keyword>
<name>A0A366LQA1_9ACTN</name>
<evidence type="ECO:0000259" key="11">
    <source>
        <dbReference type="Pfam" id="PF07730"/>
    </source>
</evidence>
<keyword evidence="7" id="KW-0067">ATP-binding</keyword>
<organism evidence="13 14">
    <name type="scientific">Spongiactinospora rosea</name>
    <dbReference type="NCBI Taxonomy" id="2248750"/>
    <lineage>
        <taxon>Bacteria</taxon>
        <taxon>Bacillati</taxon>
        <taxon>Actinomycetota</taxon>
        <taxon>Actinomycetes</taxon>
        <taxon>Streptosporangiales</taxon>
        <taxon>Streptosporangiaceae</taxon>
        <taxon>Spongiactinospora</taxon>
    </lineage>
</organism>
<reference evidence="13 14" key="1">
    <citation type="submission" date="2018-06" db="EMBL/GenBank/DDBJ databases">
        <title>Sphaerisporangium craniellae sp. nov., isolated from a marine sponge in the South China Sea.</title>
        <authorList>
            <person name="Li L."/>
        </authorList>
    </citation>
    <scope>NUCLEOTIDE SEQUENCE [LARGE SCALE GENOMIC DNA]</scope>
    <source>
        <strain evidence="13 14">LHW63015</strain>
    </source>
</reference>
<feature type="compositionally biased region" description="Basic and acidic residues" evidence="9">
    <location>
        <begin position="44"/>
        <end position="53"/>
    </location>
</feature>
<dbReference type="InterPro" id="IPR011712">
    <property type="entry name" value="Sig_transdc_His_kin_sub3_dim/P"/>
</dbReference>
<feature type="transmembrane region" description="Helical" evidence="10">
    <location>
        <begin position="526"/>
        <end position="545"/>
    </location>
</feature>
<dbReference type="InterPro" id="IPR025828">
    <property type="entry name" value="Put_sensor_dom"/>
</dbReference>
<gene>
    <name evidence="13" type="ORF">DP939_34080</name>
</gene>
<feature type="domain" description="Putative sensor" evidence="12">
    <location>
        <begin position="75"/>
        <end position="252"/>
    </location>
</feature>
<feature type="region of interest" description="Disordered" evidence="9">
    <location>
        <begin position="31"/>
        <end position="53"/>
    </location>
</feature>
<evidence type="ECO:0000313" key="14">
    <source>
        <dbReference type="Proteomes" id="UP000253303"/>
    </source>
</evidence>
<evidence type="ECO:0000313" key="13">
    <source>
        <dbReference type="EMBL" id="RBQ15713.1"/>
    </source>
</evidence>
<keyword evidence="10" id="KW-0812">Transmembrane</keyword>
<keyword evidence="4" id="KW-0808">Transferase</keyword>
<proteinExistence type="predicted"/>
<dbReference type="GO" id="GO:0005524">
    <property type="term" value="F:ATP binding"/>
    <property type="evidence" value="ECO:0007669"/>
    <property type="project" value="UniProtKB-KW"/>
</dbReference>
<evidence type="ECO:0000256" key="2">
    <source>
        <dbReference type="ARBA" id="ARBA00012438"/>
    </source>
</evidence>
<dbReference type="GO" id="GO:0016020">
    <property type="term" value="C:membrane"/>
    <property type="evidence" value="ECO:0007669"/>
    <property type="project" value="InterPro"/>
</dbReference>
<keyword evidence="14" id="KW-1185">Reference proteome</keyword>
<keyword evidence="10" id="KW-0472">Membrane</keyword>
<feature type="transmembrane region" description="Helical" evidence="10">
    <location>
        <begin position="486"/>
        <end position="506"/>
    </location>
</feature>
<evidence type="ECO:0000256" key="1">
    <source>
        <dbReference type="ARBA" id="ARBA00000085"/>
    </source>
</evidence>
<evidence type="ECO:0000256" key="10">
    <source>
        <dbReference type="SAM" id="Phobius"/>
    </source>
</evidence>
<evidence type="ECO:0000256" key="4">
    <source>
        <dbReference type="ARBA" id="ARBA00022679"/>
    </source>
</evidence>
<evidence type="ECO:0000256" key="8">
    <source>
        <dbReference type="ARBA" id="ARBA00023012"/>
    </source>
</evidence>
<feature type="transmembrane region" description="Helical" evidence="10">
    <location>
        <begin position="188"/>
        <end position="211"/>
    </location>
</feature>
<dbReference type="PANTHER" id="PTHR24421:SF10">
    <property type="entry name" value="NITRATE_NITRITE SENSOR PROTEIN NARQ"/>
    <property type="match status" value="1"/>
</dbReference>
<feature type="transmembrane region" description="Helical" evidence="10">
    <location>
        <begin position="81"/>
        <end position="103"/>
    </location>
</feature>
<feature type="transmembrane region" description="Helical" evidence="10">
    <location>
        <begin position="217"/>
        <end position="241"/>
    </location>
</feature>
<protein>
    <recommendedName>
        <fullName evidence="2">histidine kinase</fullName>
        <ecNumber evidence="2">2.7.13.3</ecNumber>
    </recommendedName>
</protein>
<dbReference type="GO" id="GO:0000155">
    <property type="term" value="F:phosphorelay sensor kinase activity"/>
    <property type="evidence" value="ECO:0007669"/>
    <property type="project" value="InterPro"/>
</dbReference>
<keyword evidence="5" id="KW-0547">Nucleotide-binding</keyword>